<name>A0ABW6ZN68_9HYPH</name>
<dbReference type="PANTHER" id="PTHR42760:SF133">
    <property type="entry name" value="3-OXOACYL-[ACYL-CARRIER-PROTEIN] REDUCTASE"/>
    <property type="match status" value="1"/>
</dbReference>
<dbReference type="Proteomes" id="UP001604043">
    <property type="component" value="Unassembled WGS sequence"/>
</dbReference>
<dbReference type="EC" id="1.-.-.-" evidence="3"/>
<comment type="similarity">
    <text evidence="1">Belongs to the short-chain dehydrogenases/reductases (SDR) family.</text>
</comment>
<comment type="caution">
    <text evidence="3">The sequence shown here is derived from an EMBL/GenBank/DDBJ whole genome shotgun (WGS) entry which is preliminary data.</text>
</comment>
<reference evidence="3 4" key="1">
    <citation type="submission" date="2024-02" db="EMBL/GenBank/DDBJ databases">
        <title>Expansion and revision of Xanthobacter and proposal of Roseixanthobacter gen. nov.</title>
        <authorList>
            <person name="Soltysiak M.P.M."/>
            <person name="Jalihal A."/>
            <person name="Ory A."/>
            <person name="Chrisophersen C."/>
            <person name="Lee A.D."/>
            <person name="Boulton J."/>
            <person name="Springer M."/>
        </authorList>
    </citation>
    <scope>NUCLEOTIDE SEQUENCE [LARGE SCALE GENOMIC DNA]</scope>
    <source>
        <strain evidence="3 4">CB5</strain>
    </source>
</reference>
<dbReference type="PANTHER" id="PTHR42760">
    <property type="entry name" value="SHORT-CHAIN DEHYDROGENASES/REDUCTASES FAMILY MEMBER"/>
    <property type="match status" value="1"/>
</dbReference>
<evidence type="ECO:0000313" key="4">
    <source>
        <dbReference type="Proteomes" id="UP001604043"/>
    </source>
</evidence>
<organism evidence="3 4">
    <name type="scientific">Xanthobacter aminoxidans</name>
    <dbReference type="NCBI Taxonomy" id="186280"/>
    <lineage>
        <taxon>Bacteria</taxon>
        <taxon>Pseudomonadati</taxon>
        <taxon>Pseudomonadota</taxon>
        <taxon>Alphaproteobacteria</taxon>
        <taxon>Hyphomicrobiales</taxon>
        <taxon>Xanthobacteraceae</taxon>
        <taxon>Xanthobacter</taxon>
    </lineage>
</organism>
<evidence type="ECO:0000256" key="1">
    <source>
        <dbReference type="ARBA" id="ARBA00006484"/>
    </source>
</evidence>
<dbReference type="SUPFAM" id="SSF51735">
    <property type="entry name" value="NAD(P)-binding Rossmann-fold domains"/>
    <property type="match status" value="1"/>
</dbReference>
<dbReference type="InterPro" id="IPR002347">
    <property type="entry name" value="SDR_fam"/>
</dbReference>
<dbReference type="NCBIfam" id="NF005559">
    <property type="entry name" value="PRK07231.1"/>
    <property type="match status" value="1"/>
</dbReference>
<dbReference type="CDD" id="cd05233">
    <property type="entry name" value="SDR_c"/>
    <property type="match status" value="1"/>
</dbReference>
<keyword evidence="4" id="KW-1185">Reference proteome</keyword>
<evidence type="ECO:0000313" key="3">
    <source>
        <dbReference type="EMBL" id="MFG1255301.1"/>
    </source>
</evidence>
<dbReference type="Pfam" id="PF13561">
    <property type="entry name" value="adh_short_C2"/>
    <property type="match status" value="1"/>
</dbReference>
<accession>A0ABW6ZN68</accession>
<proteinExistence type="inferred from homology"/>
<dbReference type="InterPro" id="IPR036291">
    <property type="entry name" value="NAD(P)-bd_dom_sf"/>
</dbReference>
<protein>
    <submittedName>
        <fullName evidence="3">SDR family oxidoreductase</fullName>
        <ecNumber evidence="3">1.-.-.-</ecNumber>
    </submittedName>
</protein>
<sequence length="252" mass="26103">MNSRVDSRVAVVTGAGRGIGFACARRFLADGYSTILLDRVEPKDAIGSLGPRASFMACDVGSAAAVAAVFEAVRAEHGRLDVLVNNAAINIPAHFLDLTEAVLDETLRVNVKSVLLCGQAAARLMMGNGGGAIVNIASVSATMSTPTSVPYATSKGAVVSLTRSMALGLAGHGIRVNAVAPGTVVTEMTRERLLGDEAARRRILSRTPIGRVGTPEEIAGVVAFLAGPDSSFMTGEVVNVEGGRFCLNYVMD</sequence>
<gene>
    <name evidence="3" type="ORF">V5F30_24030</name>
</gene>
<dbReference type="GO" id="GO:0016491">
    <property type="term" value="F:oxidoreductase activity"/>
    <property type="evidence" value="ECO:0007669"/>
    <property type="project" value="UniProtKB-KW"/>
</dbReference>
<dbReference type="PRINTS" id="PR00081">
    <property type="entry name" value="GDHRDH"/>
</dbReference>
<dbReference type="PRINTS" id="PR00080">
    <property type="entry name" value="SDRFAMILY"/>
</dbReference>
<dbReference type="InterPro" id="IPR020904">
    <property type="entry name" value="Sc_DH/Rdtase_CS"/>
</dbReference>
<dbReference type="PROSITE" id="PS00061">
    <property type="entry name" value="ADH_SHORT"/>
    <property type="match status" value="1"/>
</dbReference>
<keyword evidence="2 3" id="KW-0560">Oxidoreductase</keyword>
<evidence type="ECO:0000256" key="2">
    <source>
        <dbReference type="ARBA" id="ARBA00023002"/>
    </source>
</evidence>
<dbReference type="EMBL" id="JBAFUR010000010">
    <property type="protein sequence ID" value="MFG1255301.1"/>
    <property type="molecule type" value="Genomic_DNA"/>
</dbReference>
<dbReference type="Gene3D" id="3.40.50.720">
    <property type="entry name" value="NAD(P)-binding Rossmann-like Domain"/>
    <property type="match status" value="1"/>
</dbReference>
<dbReference type="RefSeq" id="WP_394010225.1">
    <property type="nucleotide sequence ID" value="NZ_JBAFUR010000010.1"/>
</dbReference>